<proteinExistence type="predicted"/>
<evidence type="ECO:0000313" key="2">
    <source>
        <dbReference type="EMBL" id="OWA52705.1"/>
    </source>
</evidence>
<dbReference type="AlphaFoldDB" id="A0A9X6NF22"/>
<name>A0A9X6NF22_HYPEX</name>
<evidence type="ECO:0000256" key="1">
    <source>
        <dbReference type="SAM" id="SignalP"/>
    </source>
</evidence>
<organism evidence="2 3">
    <name type="scientific">Hypsibius exemplaris</name>
    <name type="common">Freshwater tardigrade</name>
    <dbReference type="NCBI Taxonomy" id="2072580"/>
    <lineage>
        <taxon>Eukaryota</taxon>
        <taxon>Metazoa</taxon>
        <taxon>Ecdysozoa</taxon>
        <taxon>Tardigrada</taxon>
        <taxon>Eutardigrada</taxon>
        <taxon>Parachela</taxon>
        <taxon>Hypsibioidea</taxon>
        <taxon>Hypsibiidae</taxon>
        <taxon>Hypsibius</taxon>
    </lineage>
</organism>
<keyword evidence="1" id="KW-0732">Signal</keyword>
<dbReference type="EMBL" id="MTYJ01000282">
    <property type="protein sequence ID" value="OWA52705.1"/>
    <property type="molecule type" value="Genomic_DNA"/>
</dbReference>
<keyword evidence="3" id="KW-1185">Reference proteome</keyword>
<dbReference type="Proteomes" id="UP000192578">
    <property type="component" value="Unassembled WGS sequence"/>
</dbReference>
<evidence type="ECO:0000313" key="3">
    <source>
        <dbReference type="Proteomes" id="UP000192578"/>
    </source>
</evidence>
<accession>A0A9X6NF22</accession>
<protein>
    <submittedName>
        <fullName evidence="2">Uncharacterized protein</fullName>
    </submittedName>
</protein>
<reference evidence="3" key="1">
    <citation type="submission" date="2017-01" db="EMBL/GenBank/DDBJ databases">
        <title>Comparative genomics of anhydrobiosis in the tardigrade Hypsibius dujardini.</title>
        <authorList>
            <person name="Yoshida Y."/>
            <person name="Koutsovoulos G."/>
            <person name="Laetsch D."/>
            <person name="Stevens L."/>
            <person name="Kumar S."/>
            <person name="Horikawa D."/>
            <person name="Ishino K."/>
            <person name="Komine S."/>
            <person name="Tomita M."/>
            <person name="Blaxter M."/>
            <person name="Arakawa K."/>
        </authorList>
    </citation>
    <scope>NUCLEOTIDE SEQUENCE [LARGE SCALE GENOMIC DNA]</scope>
    <source>
        <strain evidence="3">Z151</strain>
    </source>
</reference>
<gene>
    <name evidence="2" type="ORF">BV898_17151</name>
</gene>
<feature type="signal peptide" evidence="1">
    <location>
        <begin position="1"/>
        <end position="27"/>
    </location>
</feature>
<sequence length="82" mass="8936">MNPRTQTAAFFMKVLMLYSLVLLVADAEGNSTVYPIDRDAIPAGRAQNATKEHPNQFNIAGLTAEGRRTVEFAKFPGGPGRK</sequence>
<comment type="caution">
    <text evidence="2">The sequence shown here is derived from an EMBL/GenBank/DDBJ whole genome shotgun (WGS) entry which is preliminary data.</text>
</comment>
<feature type="chain" id="PRO_5040922200" evidence="1">
    <location>
        <begin position="28"/>
        <end position="82"/>
    </location>
</feature>